<dbReference type="EMBL" id="AOHS01000051">
    <property type="protein sequence ID" value="ELY26541.1"/>
    <property type="molecule type" value="Genomic_DNA"/>
</dbReference>
<evidence type="ECO:0000313" key="11">
    <source>
        <dbReference type="Proteomes" id="UP000001879"/>
    </source>
</evidence>
<dbReference type="PATRIC" id="fig|547559.17.peg.3009"/>
<feature type="transmembrane region" description="Helical" evidence="7">
    <location>
        <begin position="340"/>
        <end position="356"/>
    </location>
</feature>
<dbReference type="InterPro" id="IPR036259">
    <property type="entry name" value="MFS_trans_sf"/>
</dbReference>
<feature type="transmembrane region" description="Helical" evidence="7">
    <location>
        <begin position="49"/>
        <end position="69"/>
    </location>
</feature>
<dbReference type="Pfam" id="PF07690">
    <property type="entry name" value="MFS_1"/>
    <property type="match status" value="2"/>
</dbReference>
<reference evidence="10 12" key="3">
    <citation type="journal article" date="2014" name="PLoS Genet.">
        <title>Phylogenetically driven sequencing of extremely halophilic archaea reveals strategies for static and dynamic osmo-response.</title>
        <authorList>
            <person name="Becker E.A."/>
            <person name="Seitzer P.M."/>
            <person name="Tritt A."/>
            <person name="Larsen D."/>
            <person name="Krusor M."/>
            <person name="Yao A.I."/>
            <person name="Wu D."/>
            <person name="Madern D."/>
            <person name="Eisen J.A."/>
            <person name="Darling A.E."/>
            <person name="Facciotti M.T."/>
        </authorList>
    </citation>
    <scope>NUCLEOTIDE SEQUENCE [LARGE SCALE GENOMIC DNA]</scope>
    <source>
        <strain evidence="12">ATCC 43099 / DSM 3394 / CCM 3739 / CIP 104546 / IAM 13178 / JCM 8861 / NBRC 102185 / NCIMB 2190 / MS3</strain>
        <strain evidence="10">MS-3</strain>
    </source>
</reference>
<evidence type="ECO:0000313" key="10">
    <source>
        <dbReference type="EMBL" id="ELY26541.1"/>
    </source>
</evidence>
<reference evidence="11" key="1">
    <citation type="submission" date="2010-02" db="EMBL/GenBank/DDBJ databases">
        <title>Complete sequence of plasmid 2 of Natrialba magadii ATCC 43099.</title>
        <authorList>
            <consortium name="US DOE Joint Genome Institute"/>
            <person name="Lucas S."/>
            <person name="Copeland A."/>
            <person name="Lapidus A."/>
            <person name="Cheng J.-F."/>
            <person name="Bruce D."/>
            <person name="Goodwin L."/>
            <person name="Pitluck S."/>
            <person name="Davenport K."/>
            <person name="Saunders E."/>
            <person name="Detter J.C."/>
            <person name="Han C."/>
            <person name="Tapia R."/>
            <person name="Land M."/>
            <person name="Hauser L."/>
            <person name="Kyrpides N."/>
            <person name="Mikhailova N."/>
            <person name="De Castro R.E."/>
            <person name="Maupin-Furlow J.A."/>
            <person name="Woyke T."/>
        </authorList>
    </citation>
    <scope>NUCLEOTIDE SEQUENCE [LARGE SCALE GENOMIC DNA]</scope>
    <source>
        <strain evidence="11">ATCC 43099 / DSM 3394 / CCM 3739 / CIP 104546 / IAM 13178 / JCM 8861 / NBRC 102185 / NCIMB 2190 / MS3</strain>
        <plasmid evidence="11">pNMAG02</plasmid>
    </source>
</reference>
<evidence type="ECO:0000259" key="8">
    <source>
        <dbReference type="PROSITE" id="PS50850"/>
    </source>
</evidence>
<dbReference type="EMBL" id="CP001934">
    <property type="protein sequence ID" value="ADD07509.1"/>
    <property type="molecule type" value="Genomic_DNA"/>
</dbReference>
<proteinExistence type="predicted"/>
<dbReference type="GO" id="GO:0022857">
    <property type="term" value="F:transmembrane transporter activity"/>
    <property type="evidence" value="ECO:0007669"/>
    <property type="project" value="InterPro"/>
</dbReference>
<evidence type="ECO:0000256" key="3">
    <source>
        <dbReference type="ARBA" id="ARBA00022475"/>
    </source>
</evidence>
<dbReference type="Gene3D" id="1.20.1250.20">
    <property type="entry name" value="MFS general substrate transporter like domains"/>
    <property type="match status" value="2"/>
</dbReference>
<evidence type="ECO:0000256" key="6">
    <source>
        <dbReference type="ARBA" id="ARBA00023136"/>
    </source>
</evidence>
<evidence type="ECO:0000313" key="9">
    <source>
        <dbReference type="EMBL" id="ADD07509.1"/>
    </source>
</evidence>
<evidence type="ECO:0000256" key="4">
    <source>
        <dbReference type="ARBA" id="ARBA00022692"/>
    </source>
</evidence>
<dbReference type="SUPFAM" id="SSF103473">
    <property type="entry name" value="MFS general substrate transporter"/>
    <property type="match status" value="1"/>
</dbReference>
<feature type="transmembrane region" description="Helical" evidence="7">
    <location>
        <begin position="76"/>
        <end position="95"/>
    </location>
</feature>
<geneLocation type="plasmid" evidence="9 11">
    <name>pNMAG02</name>
</geneLocation>
<dbReference type="GO" id="GO:0005886">
    <property type="term" value="C:plasma membrane"/>
    <property type="evidence" value="ECO:0007669"/>
    <property type="project" value="UniProtKB-SubCell"/>
</dbReference>
<keyword evidence="2" id="KW-0813">Transport</keyword>
<gene>
    <name evidence="9" type="ordered locus">Nmag_3973</name>
    <name evidence="10" type="ORF">C500_15300</name>
</gene>
<keyword evidence="4 7" id="KW-0812">Transmembrane</keyword>
<dbReference type="Proteomes" id="UP000011543">
    <property type="component" value="Unassembled WGS sequence"/>
</dbReference>
<dbReference type="GeneID" id="8828707"/>
<dbReference type="PANTHER" id="PTHR23517:SF3">
    <property type="entry name" value="INTEGRAL MEMBRANE TRANSPORT PROTEIN"/>
    <property type="match status" value="1"/>
</dbReference>
<name>D3T1Q0_NATMM</name>
<keyword evidence="11" id="KW-1185">Reference proteome</keyword>
<feature type="transmembrane region" description="Helical" evidence="7">
    <location>
        <begin position="316"/>
        <end position="335"/>
    </location>
</feature>
<feature type="transmembrane region" description="Helical" evidence="7">
    <location>
        <begin position="376"/>
        <end position="399"/>
    </location>
</feature>
<dbReference type="PROSITE" id="PS50850">
    <property type="entry name" value="MFS"/>
    <property type="match status" value="1"/>
</dbReference>
<keyword evidence="6 7" id="KW-0472">Membrane</keyword>
<dbReference type="OrthoDB" id="117970at2157"/>
<dbReference type="InterPro" id="IPR011701">
    <property type="entry name" value="MFS"/>
</dbReference>
<comment type="subcellular location">
    <subcellularLocation>
        <location evidence="1">Cell membrane</location>
        <topology evidence="1">Multi-pass membrane protein</topology>
    </subcellularLocation>
</comment>
<feature type="transmembrane region" description="Helical" evidence="7">
    <location>
        <begin position="286"/>
        <end position="304"/>
    </location>
</feature>
<feature type="transmembrane region" description="Helical" evidence="7">
    <location>
        <begin position="406"/>
        <end position="426"/>
    </location>
</feature>
<feature type="domain" description="Major facilitator superfamily (MFS) profile" evidence="8">
    <location>
        <begin position="11"/>
        <end position="430"/>
    </location>
</feature>
<accession>D3T1Q0</accession>
<dbReference type="PaxDb" id="547559-Nmag_3973"/>
<protein>
    <submittedName>
        <fullName evidence="10">Major facilitator superfamily protein</fullName>
    </submittedName>
    <submittedName>
        <fullName evidence="9">Major facilitator superfamily transport protein</fullName>
    </submittedName>
</protein>
<dbReference type="AlphaFoldDB" id="D3T1Q0"/>
<keyword evidence="3" id="KW-1003">Cell membrane</keyword>
<reference evidence="9" key="4">
    <citation type="submission" date="2016-09" db="EMBL/GenBank/DDBJ databases">
        <authorList>
            <person name="Pfeiffer F."/>
        </authorList>
    </citation>
    <scope>NUCLEOTIDE SEQUENCE</scope>
    <source>
        <strain evidence="9">ATCC 43099</strain>
        <plasmid evidence="9">pNMAG02</plasmid>
    </source>
</reference>
<dbReference type="InterPro" id="IPR020846">
    <property type="entry name" value="MFS_dom"/>
</dbReference>
<dbReference type="RefSeq" id="WP_004216281.1">
    <property type="nucleotide sequence ID" value="NC_013924.1"/>
</dbReference>
<evidence type="ECO:0000313" key="12">
    <source>
        <dbReference type="Proteomes" id="UP000011543"/>
    </source>
</evidence>
<dbReference type="eggNOG" id="arCOG00130">
    <property type="taxonomic scope" value="Archaea"/>
</dbReference>
<dbReference type="HOGENOM" id="CLU_609195_0_0_2"/>
<evidence type="ECO:0000256" key="1">
    <source>
        <dbReference type="ARBA" id="ARBA00004651"/>
    </source>
</evidence>
<dbReference type="InterPro" id="IPR050171">
    <property type="entry name" value="MFS_Transporters"/>
</dbReference>
<dbReference type="Proteomes" id="UP000001879">
    <property type="component" value="Plasmid pNMAG02"/>
</dbReference>
<evidence type="ECO:0000256" key="7">
    <source>
        <dbReference type="SAM" id="Phobius"/>
    </source>
</evidence>
<evidence type="ECO:0000256" key="5">
    <source>
        <dbReference type="ARBA" id="ARBA00022989"/>
    </source>
</evidence>
<dbReference type="PANTHER" id="PTHR23517">
    <property type="entry name" value="RESISTANCE PROTEIN MDTM, PUTATIVE-RELATED-RELATED"/>
    <property type="match status" value="1"/>
</dbReference>
<feature type="transmembrane region" description="Helical" evidence="7">
    <location>
        <begin position="184"/>
        <end position="203"/>
    </location>
</feature>
<keyword evidence="9" id="KW-0614">Plasmid</keyword>
<reference evidence="9 11" key="2">
    <citation type="journal article" date="2012" name="BMC Genomics">
        <title>A comparative genomics perspective on the genetic content of the alkaliphilic haloarchaeon Natrialba magadii ATCC 43099T.</title>
        <authorList>
            <person name="Siddaramappa S."/>
            <person name="Challacombe J.F."/>
            <person name="Decastro R.E."/>
            <person name="Pfeiffer F."/>
            <person name="Sastre D.E."/>
            <person name="Gimenez M.I."/>
            <person name="Paggi R.A."/>
            <person name="Detter J.C."/>
            <person name="Davenport K.W."/>
            <person name="Goodwin L.A."/>
            <person name="Kyrpides N."/>
            <person name="Tapia R."/>
            <person name="Pitluck S."/>
            <person name="Lucas S."/>
            <person name="Woyke T."/>
            <person name="Maupin-Furlow J.A."/>
        </authorList>
    </citation>
    <scope>NUCLEOTIDE SEQUENCE [LARGE SCALE GENOMIC DNA]</scope>
    <source>
        <strain evidence="9">ATCC 43099</strain>
        <strain evidence="11">ATCC 43099 / DSM 3394 / CCM 3739 / CIP 104546 / IAM 13178 / JCM 8861 / NBRC 102185 / NCIMB 2190 / MS3</strain>
    </source>
</reference>
<sequence length="449" mass="47332">MSGLSRRELEFALLISSAHFAQHVFYRVLPPLIPVLAVALEYPLWQLGLLITLYSIGMGVVQAPLGVLADRIDRRYLLPTGIVISGAAYVLFAFAPVLGGPLPTVTILETTFEGGFLAMAGAMVIVGVGLAVVHPAGYPMITDNVDEQHKGKVLGFFGASSKLGDAATPAAIAGLILLLSWEGIILGFGAAGVLYGAALFLALRSDEFETVPSGQRTEGDADPTTTTELVREERRTFLYPMTAIYVFFVSSGATSHAITAFLPAFLVAVYAHSFEVFGVHVGAESVASGYFALVLLAGAAMQLYLGGVSDEYDSRLVLVCCMGLATVGMVALAVFDLHPAALIAVLFVLGGGLYGVNPARDALISDLTPPEFEGRAFGYIFTAATLTGAAFPTLIGYLLEHLGMRAGYLVMSIGTVLAAACVALLYSDWVYVPESEPDSDLRTDPEGSD</sequence>
<feature type="transmembrane region" description="Helical" evidence="7">
    <location>
        <begin position="153"/>
        <end position="178"/>
    </location>
</feature>
<dbReference type="KEGG" id="nmg:Nmag_3973"/>
<organism evidence="9 11">
    <name type="scientific">Natrialba magadii (strain ATCC 43099 / DSM 3394 / CCM 3739 / CIP 104546 / IAM 13178 / JCM 8861 / NBRC 102185 / NCIMB 2190 / MS3)</name>
    <name type="common">Natronobacterium magadii</name>
    <dbReference type="NCBI Taxonomy" id="547559"/>
    <lineage>
        <taxon>Archaea</taxon>
        <taxon>Methanobacteriati</taxon>
        <taxon>Methanobacteriota</taxon>
        <taxon>Stenosarchaea group</taxon>
        <taxon>Halobacteria</taxon>
        <taxon>Halobacteriales</taxon>
        <taxon>Natrialbaceae</taxon>
        <taxon>Natrialba</taxon>
    </lineage>
</organism>
<keyword evidence="5 7" id="KW-1133">Transmembrane helix</keyword>
<feature type="transmembrane region" description="Helical" evidence="7">
    <location>
        <begin position="115"/>
        <end position="133"/>
    </location>
</feature>
<evidence type="ECO:0000256" key="2">
    <source>
        <dbReference type="ARBA" id="ARBA00022448"/>
    </source>
</evidence>